<feature type="transmembrane region" description="Helical" evidence="1">
    <location>
        <begin position="234"/>
        <end position="255"/>
    </location>
</feature>
<gene>
    <name evidence="2" type="ORF">C6Y45_16505</name>
</gene>
<dbReference type="OrthoDB" id="9849402at2"/>
<comment type="caution">
    <text evidence="2">The sequence shown here is derived from an EMBL/GenBank/DDBJ whole genome shotgun (WGS) entry which is preliminary data.</text>
</comment>
<keyword evidence="1" id="KW-1133">Transmembrane helix</keyword>
<protein>
    <recommendedName>
        <fullName evidence="4">Ankyrin repeat domain-containing protein</fullName>
    </recommendedName>
</protein>
<dbReference type="EMBL" id="PZJJ01000052">
    <property type="protein sequence ID" value="PTL37428.1"/>
    <property type="molecule type" value="Genomic_DNA"/>
</dbReference>
<dbReference type="RefSeq" id="WP_107586325.1">
    <property type="nucleotide sequence ID" value="NZ_PZJJ01000052.1"/>
</dbReference>
<feature type="transmembrane region" description="Helical" evidence="1">
    <location>
        <begin position="210"/>
        <end position="228"/>
    </location>
</feature>
<keyword evidence="3" id="KW-1185">Reference proteome</keyword>
<dbReference type="AlphaFoldDB" id="A0A2T4U207"/>
<feature type="transmembrane region" description="Helical" evidence="1">
    <location>
        <begin position="180"/>
        <end position="198"/>
    </location>
</feature>
<organism evidence="2 3">
    <name type="scientific">Alkalicoccus saliphilus</name>
    <dbReference type="NCBI Taxonomy" id="200989"/>
    <lineage>
        <taxon>Bacteria</taxon>
        <taxon>Bacillati</taxon>
        <taxon>Bacillota</taxon>
        <taxon>Bacilli</taxon>
        <taxon>Bacillales</taxon>
        <taxon>Bacillaceae</taxon>
        <taxon>Alkalicoccus</taxon>
    </lineage>
</organism>
<reference evidence="2 3" key="1">
    <citation type="submission" date="2018-03" db="EMBL/GenBank/DDBJ databases">
        <title>Alkalicoccus saliphilus sp. nov., isolated from a mineral pool.</title>
        <authorList>
            <person name="Zhao B."/>
        </authorList>
    </citation>
    <scope>NUCLEOTIDE SEQUENCE [LARGE SCALE GENOMIC DNA]</scope>
    <source>
        <strain evidence="2 3">6AG</strain>
    </source>
</reference>
<evidence type="ECO:0000313" key="3">
    <source>
        <dbReference type="Proteomes" id="UP000240509"/>
    </source>
</evidence>
<accession>A0A2T4U207</accession>
<dbReference type="Proteomes" id="UP000240509">
    <property type="component" value="Unassembled WGS sequence"/>
</dbReference>
<evidence type="ECO:0008006" key="4">
    <source>
        <dbReference type="Google" id="ProtNLM"/>
    </source>
</evidence>
<evidence type="ECO:0000313" key="2">
    <source>
        <dbReference type="EMBL" id="PTL37428.1"/>
    </source>
</evidence>
<feature type="transmembrane region" description="Helical" evidence="1">
    <location>
        <begin position="156"/>
        <end position="174"/>
    </location>
</feature>
<sequence>MELCGKIQEDGTKCTNAAGAKTKHVGFGYCYEHDHTPEAEAQREKIKKLLEQHDAAELEELLVSEEAHPDISVGGFPTVLLYAIYLEDAPAVDVLLRHGADQRIIRRRDYSQNDIIRLVQQGKSGKLLEYADLTEEETEFFNASSSHRALMWWQQYGMRMALGGAAVLIISYVTGLWEQIGTLLTIAGAAWGVYLFVMKKKYTVLPDYRGPVWVFIAGGFFILFSGAWEGMQDALYTAVFLLLLGNTVLWINSIIRKDDSRRKRGIITGILFVLTVFLI</sequence>
<name>A0A2T4U207_9BACI</name>
<proteinExistence type="predicted"/>
<keyword evidence="1" id="KW-0472">Membrane</keyword>
<keyword evidence="1" id="KW-0812">Transmembrane</keyword>
<evidence type="ECO:0000256" key="1">
    <source>
        <dbReference type="SAM" id="Phobius"/>
    </source>
</evidence>